<dbReference type="Proteomes" id="UP000663193">
    <property type="component" value="Chromosome 11"/>
</dbReference>
<feature type="compositionally biased region" description="Basic residues" evidence="1">
    <location>
        <begin position="106"/>
        <end position="115"/>
    </location>
</feature>
<sequence length="150" mass="16412">MPPKKKAATTNTPDEPGGAFRWTLENERKLLVLTQGRYLSGEDYERLVTAFPGTNLNGVRIKCSRFRVEQRNLYEELGWALPDGGAVKKTPSKRGADDQGEGTPTKKPRAKKGKGKKDEVVKSDEGEGDAEPGDEVVPGVKEEQIDDGEA</sequence>
<feature type="region of interest" description="Disordered" evidence="1">
    <location>
        <begin position="79"/>
        <end position="150"/>
    </location>
</feature>
<evidence type="ECO:0000313" key="3">
    <source>
        <dbReference type="Proteomes" id="UP000663193"/>
    </source>
</evidence>
<dbReference type="AlphaFoldDB" id="A0A7U2I231"/>
<keyword evidence="3" id="KW-1185">Reference proteome</keyword>
<feature type="compositionally biased region" description="Basic and acidic residues" evidence="1">
    <location>
        <begin position="116"/>
        <end position="125"/>
    </location>
</feature>
<gene>
    <name evidence="2" type="ORF">JI435_090440</name>
</gene>
<feature type="region of interest" description="Disordered" evidence="1">
    <location>
        <begin position="1"/>
        <end position="21"/>
    </location>
</feature>
<reference evidence="3" key="1">
    <citation type="journal article" date="2021" name="BMC Genomics">
        <title>Chromosome-level genome assembly and manually-curated proteome of model necrotroph Parastagonospora nodorum Sn15 reveals a genome-wide trove of candidate effector homologs, and redundancy of virulence-related functions within an accessory chromosome.</title>
        <authorList>
            <person name="Bertazzoni S."/>
            <person name="Jones D.A.B."/>
            <person name="Phan H.T."/>
            <person name="Tan K.-C."/>
            <person name="Hane J.K."/>
        </authorList>
    </citation>
    <scope>NUCLEOTIDE SEQUENCE [LARGE SCALE GENOMIC DNA]</scope>
    <source>
        <strain evidence="3">SN15 / ATCC MYA-4574 / FGSC 10173)</strain>
    </source>
</reference>
<dbReference type="VEuPathDB" id="FungiDB:JI435_090440"/>
<evidence type="ECO:0000256" key="1">
    <source>
        <dbReference type="SAM" id="MobiDB-lite"/>
    </source>
</evidence>
<proteinExistence type="predicted"/>
<dbReference type="RefSeq" id="XP_001799347.1">
    <property type="nucleotide sequence ID" value="XM_001799295.1"/>
</dbReference>
<name>A0A7U2I231_PHANO</name>
<organism evidence="2 3">
    <name type="scientific">Phaeosphaeria nodorum (strain SN15 / ATCC MYA-4574 / FGSC 10173)</name>
    <name type="common">Glume blotch fungus</name>
    <name type="synonym">Parastagonospora nodorum</name>
    <dbReference type="NCBI Taxonomy" id="321614"/>
    <lineage>
        <taxon>Eukaryota</taxon>
        <taxon>Fungi</taxon>
        <taxon>Dikarya</taxon>
        <taxon>Ascomycota</taxon>
        <taxon>Pezizomycotina</taxon>
        <taxon>Dothideomycetes</taxon>
        <taxon>Pleosporomycetidae</taxon>
        <taxon>Pleosporales</taxon>
        <taxon>Pleosporineae</taxon>
        <taxon>Phaeosphaeriaceae</taxon>
        <taxon>Parastagonospora</taxon>
    </lineage>
</organism>
<dbReference type="KEGG" id="pno:SNOG_09044"/>
<evidence type="ECO:0000313" key="2">
    <source>
        <dbReference type="EMBL" id="QRD00486.1"/>
    </source>
</evidence>
<dbReference type="OrthoDB" id="3889136at2759"/>
<evidence type="ECO:0008006" key="4">
    <source>
        <dbReference type="Google" id="ProtNLM"/>
    </source>
</evidence>
<accession>A0A7U2I231</accession>
<protein>
    <recommendedName>
        <fullName evidence="4">Myb-like domain-containing protein</fullName>
    </recommendedName>
</protein>
<dbReference type="EMBL" id="CP069033">
    <property type="protein sequence ID" value="QRD00486.1"/>
    <property type="molecule type" value="Genomic_DNA"/>
</dbReference>